<comment type="caution">
    <text evidence="1">The sequence shown here is derived from an EMBL/GenBank/DDBJ whole genome shotgun (WGS) entry which is preliminary data.</text>
</comment>
<dbReference type="RefSeq" id="WP_157010746.1">
    <property type="nucleotide sequence ID" value="NZ_WPIP01000114.1"/>
</dbReference>
<reference evidence="1 2" key="1">
    <citation type="submission" date="2019-11" db="EMBL/GenBank/DDBJ databases">
        <title>Multidrug-resistant Acinetobacter baumannii moving toward extensively drug-resistant over fifteen years in South of Brazil.</title>
        <authorList>
            <person name="Fedrigo N.H."/>
            <person name="Cerdeira L."/>
            <person name="Fuga B."/>
            <person name="Marini P.V.B."/>
            <person name="Shinohara D.R."/>
            <person name="Carrara-Marroni F.E."/>
            <person name="Lincopan N."/>
            <person name="Tognim M.C.B."/>
        </authorList>
    </citation>
    <scope>NUCLEOTIDE SEQUENCE [LARGE SCALE GENOMIC DNA]</scope>
    <source>
        <strain evidence="1 2">Ac576</strain>
    </source>
</reference>
<dbReference type="EMBL" id="WPIP01000114">
    <property type="protein sequence ID" value="MVM92668.1"/>
    <property type="molecule type" value="Genomic_DNA"/>
</dbReference>
<proteinExistence type="predicted"/>
<sequence length="159" mass="18341">MRALHQVAANMIGVIPYYLNKYQQHGLQYQPQRDSQAEPAGGQCGNCYTIVWITGRNDPILNEDDSNIPDSGPVYREYYKNKLKRFLSSLPPCPNCHHQTYDLFVNNTTLTRFEDGSPAPKYPEEYYGVDEEMSALMKDKAVWWYGNQAEAKRLNLKLL</sequence>
<gene>
    <name evidence="1" type="ORF">GNY86_14145</name>
</gene>
<protein>
    <submittedName>
        <fullName evidence="1">Uncharacterized protein</fullName>
    </submittedName>
</protein>
<name>A0A6I4HPL6_ACIBA</name>
<dbReference type="AlphaFoldDB" id="A0A6I4HPL6"/>
<accession>A0A6I4HPL6</accession>
<evidence type="ECO:0000313" key="2">
    <source>
        <dbReference type="Proteomes" id="UP000439424"/>
    </source>
</evidence>
<organism evidence="1 2">
    <name type="scientific">Acinetobacter baumannii</name>
    <dbReference type="NCBI Taxonomy" id="470"/>
    <lineage>
        <taxon>Bacteria</taxon>
        <taxon>Pseudomonadati</taxon>
        <taxon>Pseudomonadota</taxon>
        <taxon>Gammaproteobacteria</taxon>
        <taxon>Moraxellales</taxon>
        <taxon>Moraxellaceae</taxon>
        <taxon>Acinetobacter</taxon>
        <taxon>Acinetobacter calcoaceticus/baumannii complex</taxon>
    </lineage>
</organism>
<dbReference type="Proteomes" id="UP000439424">
    <property type="component" value="Unassembled WGS sequence"/>
</dbReference>
<evidence type="ECO:0000313" key="1">
    <source>
        <dbReference type="EMBL" id="MVM92668.1"/>
    </source>
</evidence>